<organism evidence="1 2">
    <name type="scientific">Clytia hemisphaerica</name>
    <dbReference type="NCBI Taxonomy" id="252671"/>
    <lineage>
        <taxon>Eukaryota</taxon>
        <taxon>Metazoa</taxon>
        <taxon>Cnidaria</taxon>
        <taxon>Hydrozoa</taxon>
        <taxon>Hydroidolina</taxon>
        <taxon>Leptothecata</taxon>
        <taxon>Obeliida</taxon>
        <taxon>Clytiidae</taxon>
        <taxon>Clytia</taxon>
    </lineage>
</organism>
<reference evidence="1" key="1">
    <citation type="submission" date="2021-01" db="UniProtKB">
        <authorList>
            <consortium name="EnsemblMetazoa"/>
        </authorList>
    </citation>
    <scope>IDENTIFICATION</scope>
</reference>
<dbReference type="Proteomes" id="UP000594262">
    <property type="component" value="Unplaced"/>
</dbReference>
<evidence type="ECO:0000313" key="2">
    <source>
        <dbReference type="Proteomes" id="UP000594262"/>
    </source>
</evidence>
<protein>
    <submittedName>
        <fullName evidence="1">Uncharacterized protein</fullName>
    </submittedName>
</protein>
<keyword evidence="2" id="KW-1185">Reference proteome</keyword>
<evidence type="ECO:0000313" key="1">
    <source>
        <dbReference type="EnsemblMetazoa" id="CLYHEMP014317.1"/>
    </source>
</evidence>
<sequence>YFPSSRSTEDIGIHLYQSHFKMIKLLFLVATALTIAVSAEENYRNDNFDRMGHDIMMRGGAKAERYAYLRDFATFQDGGCIDADTFSVCSTQFAKAGFKCDQSRYNFVKGCQKYCEFCV</sequence>
<proteinExistence type="predicted"/>
<dbReference type="AlphaFoldDB" id="A0A7M5WWP6"/>
<name>A0A7M5WWP6_9CNID</name>
<dbReference type="EnsemblMetazoa" id="CLYHEMT014317.1">
    <property type="protein sequence ID" value="CLYHEMP014317.1"/>
    <property type="gene ID" value="CLYHEMG014317"/>
</dbReference>
<accession>A0A7M5WWP6</accession>